<dbReference type="Proteomes" id="UP000199207">
    <property type="component" value="Unassembled WGS sequence"/>
</dbReference>
<name>A0A1I1HDZ1_9ACTN</name>
<accession>A0A1I1HDZ1</accession>
<dbReference type="GO" id="GO:0008664">
    <property type="term" value="F:RNA 2',3'-cyclic 3'-phosphodiesterase activity"/>
    <property type="evidence" value="ECO:0007669"/>
    <property type="project" value="UniProtKB-EC"/>
</dbReference>
<keyword evidence="5" id="KW-1185">Reference proteome</keyword>
<dbReference type="PANTHER" id="PTHR35561">
    <property type="entry name" value="RNA 2',3'-CYCLIC PHOSPHODIESTERASE"/>
    <property type="match status" value="1"/>
</dbReference>
<dbReference type="HAMAP" id="MF_01940">
    <property type="entry name" value="RNA_CPDase"/>
    <property type="match status" value="1"/>
</dbReference>
<reference evidence="4 5" key="1">
    <citation type="submission" date="2016-10" db="EMBL/GenBank/DDBJ databases">
        <authorList>
            <person name="de Groot N.N."/>
        </authorList>
    </citation>
    <scope>NUCLEOTIDE SEQUENCE [LARGE SCALE GENOMIC DNA]</scope>
    <source>
        <strain evidence="4 5">CGMCC 4.5739</strain>
    </source>
</reference>
<feature type="compositionally biased region" description="Pro residues" evidence="3">
    <location>
        <begin position="210"/>
        <end position="223"/>
    </location>
</feature>
<dbReference type="SUPFAM" id="SSF55144">
    <property type="entry name" value="LigT-like"/>
    <property type="match status" value="1"/>
</dbReference>
<dbReference type="AlphaFoldDB" id="A0A1I1HDZ1"/>
<evidence type="ECO:0000256" key="1">
    <source>
        <dbReference type="ARBA" id="ARBA00022801"/>
    </source>
</evidence>
<comment type="function">
    <text evidence="2">Hydrolyzes RNA 2',3'-cyclic phosphodiester to an RNA 2'-phosphomonoester.</text>
</comment>
<evidence type="ECO:0000256" key="3">
    <source>
        <dbReference type="SAM" id="MobiDB-lite"/>
    </source>
</evidence>
<feature type="short sequence motif" description="HXTX 1" evidence="2">
    <location>
        <begin position="52"/>
        <end position="55"/>
    </location>
</feature>
<comment type="catalytic activity">
    <reaction evidence="2">
        <text>a 3'-end 2',3'-cyclophospho-ribonucleotide-RNA + H2O = a 3'-end 2'-phospho-ribonucleotide-RNA + H(+)</text>
        <dbReference type="Rhea" id="RHEA:11828"/>
        <dbReference type="Rhea" id="RHEA-COMP:10464"/>
        <dbReference type="Rhea" id="RHEA-COMP:17353"/>
        <dbReference type="ChEBI" id="CHEBI:15377"/>
        <dbReference type="ChEBI" id="CHEBI:15378"/>
        <dbReference type="ChEBI" id="CHEBI:83064"/>
        <dbReference type="ChEBI" id="CHEBI:173113"/>
        <dbReference type="EC" id="3.1.4.58"/>
    </reaction>
</comment>
<feature type="active site" description="Proton acceptor" evidence="2">
    <location>
        <position position="136"/>
    </location>
</feature>
<feature type="short sequence motif" description="HXTX 2" evidence="2">
    <location>
        <begin position="136"/>
        <end position="139"/>
    </location>
</feature>
<organism evidence="4 5">
    <name type="scientific">Streptomyces aidingensis</name>
    <dbReference type="NCBI Taxonomy" id="910347"/>
    <lineage>
        <taxon>Bacteria</taxon>
        <taxon>Bacillati</taxon>
        <taxon>Actinomycetota</taxon>
        <taxon>Actinomycetes</taxon>
        <taxon>Kitasatosporales</taxon>
        <taxon>Streptomycetaceae</taxon>
        <taxon>Streptomyces</taxon>
    </lineage>
</organism>
<feature type="region of interest" description="Disordered" evidence="3">
    <location>
        <begin position="144"/>
        <end position="163"/>
    </location>
</feature>
<feature type="active site" description="Proton donor" evidence="2">
    <location>
        <position position="52"/>
    </location>
</feature>
<dbReference type="Gene3D" id="3.90.1140.10">
    <property type="entry name" value="Cyclic phosphodiesterase"/>
    <property type="match status" value="1"/>
</dbReference>
<dbReference type="EMBL" id="FOLM01000002">
    <property type="protein sequence ID" value="SFC22217.1"/>
    <property type="molecule type" value="Genomic_DNA"/>
</dbReference>
<proteinExistence type="inferred from homology"/>
<gene>
    <name evidence="4" type="ORF">SAMN05421773_102353</name>
</gene>
<evidence type="ECO:0000313" key="4">
    <source>
        <dbReference type="EMBL" id="SFC22217.1"/>
    </source>
</evidence>
<sequence>MRGGVGQTGGVRVFAALLPPTEVVEELAEAVRALRRLPGTEDFRWTGRQDWHLTLAFYGEMPLAAVGGLEERLGRAAARRAAFELWLAGGGRFGDRVLWAGVGGDRTALARLATAARAAGRKAGAPHRETRRYHPHLTLARGARPLTARPLTARPEPDGAAGPRAWAAALDGFRSAAWCAGELVLMRSEPPEPGTPGARPRYTVRSAWPLQPPPSPPPAAPDR</sequence>
<keyword evidence="4" id="KW-0436">Ligase</keyword>
<feature type="region of interest" description="Disordered" evidence="3">
    <location>
        <begin position="187"/>
        <end position="223"/>
    </location>
</feature>
<dbReference type="Pfam" id="PF13563">
    <property type="entry name" value="2_5_RNA_ligase2"/>
    <property type="match status" value="1"/>
</dbReference>
<dbReference type="InterPro" id="IPR009097">
    <property type="entry name" value="Cyclic_Pdiesterase"/>
</dbReference>
<evidence type="ECO:0000313" key="5">
    <source>
        <dbReference type="Proteomes" id="UP000199207"/>
    </source>
</evidence>
<dbReference type="GO" id="GO:0004113">
    <property type="term" value="F:2',3'-cyclic-nucleotide 3'-phosphodiesterase activity"/>
    <property type="evidence" value="ECO:0007669"/>
    <property type="project" value="InterPro"/>
</dbReference>
<keyword evidence="1 2" id="KW-0378">Hydrolase</keyword>
<comment type="similarity">
    <text evidence="2">Belongs to the 2H phosphoesterase superfamily. ThpR family.</text>
</comment>
<dbReference type="PANTHER" id="PTHR35561:SF1">
    <property type="entry name" value="RNA 2',3'-CYCLIC PHOSPHODIESTERASE"/>
    <property type="match status" value="1"/>
</dbReference>
<dbReference type="STRING" id="910347.SAMN05421773_102353"/>
<dbReference type="GO" id="GO:0016874">
    <property type="term" value="F:ligase activity"/>
    <property type="evidence" value="ECO:0007669"/>
    <property type="project" value="UniProtKB-KW"/>
</dbReference>
<dbReference type="NCBIfam" id="TIGR02258">
    <property type="entry name" value="2_5_ligase"/>
    <property type="match status" value="1"/>
</dbReference>
<evidence type="ECO:0000256" key="2">
    <source>
        <dbReference type="HAMAP-Rule" id="MF_01940"/>
    </source>
</evidence>
<dbReference type="InterPro" id="IPR004175">
    <property type="entry name" value="RNA_CPDase"/>
</dbReference>
<protein>
    <recommendedName>
        <fullName evidence="2">RNA 2',3'-cyclic phosphodiesterase</fullName>
        <shortName evidence="2">RNA 2',3'-CPDase</shortName>
        <ecNumber evidence="2">3.1.4.58</ecNumber>
    </recommendedName>
</protein>
<dbReference type="EC" id="3.1.4.58" evidence="2"/>